<dbReference type="PROSITE" id="PS00606">
    <property type="entry name" value="KS3_1"/>
    <property type="match status" value="1"/>
</dbReference>
<dbReference type="EMBL" id="CP042906">
    <property type="protein sequence ID" value="QEX16497.1"/>
    <property type="molecule type" value="Genomic_DNA"/>
</dbReference>
<organism evidence="5 6">
    <name type="scientific">Hypericibacter terrae</name>
    <dbReference type="NCBI Taxonomy" id="2602015"/>
    <lineage>
        <taxon>Bacteria</taxon>
        <taxon>Pseudomonadati</taxon>
        <taxon>Pseudomonadota</taxon>
        <taxon>Alphaproteobacteria</taxon>
        <taxon>Rhodospirillales</taxon>
        <taxon>Dongiaceae</taxon>
        <taxon>Hypericibacter</taxon>
    </lineage>
</organism>
<dbReference type="GO" id="GO:0004315">
    <property type="term" value="F:3-oxoacyl-[acyl-carrier-protein] synthase activity"/>
    <property type="evidence" value="ECO:0007669"/>
    <property type="project" value="InterPro"/>
</dbReference>
<dbReference type="SUPFAM" id="SSF53901">
    <property type="entry name" value="Thiolase-like"/>
    <property type="match status" value="1"/>
</dbReference>
<dbReference type="PANTHER" id="PTHR11712:SF320">
    <property type="entry name" value="BETA-KETOACYL SYNTHASE"/>
    <property type="match status" value="1"/>
</dbReference>
<dbReference type="RefSeq" id="WP_151176849.1">
    <property type="nucleotide sequence ID" value="NZ_CP042906.1"/>
</dbReference>
<dbReference type="AlphaFoldDB" id="A0A5J6MH96"/>
<evidence type="ECO:0000313" key="5">
    <source>
        <dbReference type="EMBL" id="QEX16497.1"/>
    </source>
</evidence>
<dbReference type="SMART" id="SM00825">
    <property type="entry name" value="PKS_KS"/>
    <property type="match status" value="1"/>
</dbReference>
<dbReference type="OrthoDB" id="9808669at2"/>
<dbReference type="Pfam" id="PF02801">
    <property type="entry name" value="Ketoacyl-synt_C"/>
    <property type="match status" value="1"/>
</dbReference>
<gene>
    <name evidence="5" type="ORF">FRZ44_17920</name>
</gene>
<keyword evidence="6" id="KW-1185">Reference proteome</keyword>
<reference evidence="5 6" key="1">
    <citation type="submission" date="2019-08" db="EMBL/GenBank/DDBJ databases">
        <title>Hyperibacter terrae gen. nov., sp. nov. and Hyperibacter viscosus sp. nov., two new members in the family Rhodospirillaceae isolated from the rhizosphere of Hypericum perforatum.</title>
        <authorList>
            <person name="Noviana Z."/>
        </authorList>
    </citation>
    <scope>NUCLEOTIDE SEQUENCE [LARGE SCALE GENOMIC DNA]</scope>
    <source>
        <strain evidence="5 6">R5913</strain>
    </source>
</reference>
<dbReference type="Pfam" id="PF00109">
    <property type="entry name" value="ketoacyl-synt"/>
    <property type="match status" value="1"/>
</dbReference>
<keyword evidence="2 3" id="KW-0808">Transferase</keyword>
<feature type="domain" description="Ketosynthase family 3 (KS3)" evidence="4">
    <location>
        <begin position="1"/>
        <end position="396"/>
    </location>
</feature>
<evidence type="ECO:0000256" key="2">
    <source>
        <dbReference type="ARBA" id="ARBA00022679"/>
    </source>
</evidence>
<dbReference type="InterPro" id="IPR014030">
    <property type="entry name" value="Ketoacyl_synth_N"/>
</dbReference>
<evidence type="ECO:0000313" key="6">
    <source>
        <dbReference type="Proteomes" id="UP000326202"/>
    </source>
</evidence>
<dbReference type="KEGG" id="htq:FRZ44_17920"/>
<dbReference type="Proteomes" id="UP000326202">
    <property type="component" value="Chromosome"/>
</dbReference>
<dbReference type="InterPro" id="IPR014031">
    <property type="entry name" value="Ketoacyl_synth_C"/>
</dbReference>
<dbReference type="GO" id="GO:0006633">
    <property type="term" value="P:fatty acid biosynthetic process"/>
    <property type="evidence" value="ECO:0007669"/>
    <property type="project" value="InterPro"/>
</dbReference>
<evidence type="ECO:0000259" key="4">
    <source>
        <dbReference type="PROSITE" id="PS52004"/>
    </source>
</evidence>
<sequence>MNSELFVTDCGVITPLGRGKQAVAQGLFAGSQRGIVARADFLPARTVEVGAIQESLAPLPSALAPYDSRNNRLMQAALAEIAVAVEDATSRYGRDRIAVILGTSTSGIADGEEALMHYRREGRWPEHFDYRMQETGSLAEFAARSLGLTGPAYTIATACSSSAKVFASARRLIRAGLADAAVVGGADTLCRMTLNGFASLEALSKGRCNPFSANRDGITIGEGAAAFLLDREPGPVRLLGVGETSDAHHATAPDPAGRGAAQAMRDALADAELAPETIAYINLHGTATPLNDAMEAKAIADLFGSRVPCSSTKALTGHMLGAAGGCEAAFLWLTLNPRTNPERLLPPHLWDGVPDAALPVLDLVGGGTTFPLSPQTAMLSNSFGFGGSNMALILGSGR</sequence>
<dbReference type="Gene3D" id="3.40.47.10">
    <property type="match status" value="1"/>
</dbReference>
<dbReference type="InterPro" id="IPR016039">
    <property type="entry name" value="Thiolase-like"/>
</dbReference>
<dbReference type="CDD" id="cd00834">
    <property type="entry name" value="KAS_I_II"/>
    <property type="match status" value="1"/>
</dbReference>
<evidence type="ECO:0000256" key="1">
    <source>
        <dbReference type="ARBA" id="ARBA00008467"/>
    </source>
</evidence>
<accession>A0A5J6MH96</accession>
<dbReference type="NCBIfam" id="NF006618">
    <property type="entry name" value="PRK09185.1"/>
    <property type="match status" value="1"/>
</dbReference>
<dbReference type="PROSITE" id="PS52004">
    <property type="entry name" value="KS3_2"/>
    <property type="match status" value="1"/>
</dbReference>
<protein>
    <submittedName>
        <fullName evidence="5">Beta-ketoacyl-[acyl-carrier-protein] synthase II</fullName>
    </submittedName>
</protein>
<dbReference type="InterPro" id="IPR018201">
    <property type="entry name" value="Ketoacyl_synth_AS"/>
</dbReference>
<dbReference type="GO" id="GO:0005829">
    <property type="term" value="C:cytosol"/>
    <property type="evidence" value="ECO:0007669"/>
    <property type="project" value="TreeGrafter"/>
</dbReference>
<proteinExistence type="inferred from homology"/>
<comment type="similarity">
    <text evidence="1 3">Belongs to the thiolase-like superfamily. Beta-ketoacyl-ACP synthases family.</text>
</comment>
<evidence type="ECO:0000256" key="3">
    <source>
        <dbReference type="RuleBase" id="RU003694"/>
    </source>
</evidence>
<dbReference type="InterPro" id="IPR000794">
    <property type="entry name" value="Beta-ketoacyl_synthase"/>
</dbReference>
<dbReference type="InterPro" id="IPR020841">
    <property type="entry name" value="PKS_Beta-ketoAc_synthase_dom"/>
</dbReference>
<dbReference type="PANTHER" id="PTHR11712">
    <property type="entry name" value="POLYKETIDE SYNTHASE-RELATED"/>
    <property type="match status" value="1"/>
</dbReference>
<name>A0A5J6MH96_9PROT</name>